<keyword evidence="5 7" id="KW-0496">Mitochondrion</keyword>
<comment type="similarity">
    <text evidence="2">Belongs to the apolipoprotein O/MICOS complex subunit Mic27 family.</text>
</comment>
<comment type="function">
    <text evidence="7">Component of the MICOS complex, a large protein complex of the mitochondrial inner membrane that plays crucial roles in the maintenance of crista junctions, inner membrane architecture, and formation of contact sites to the outer membrane.</text>
</comment>
<dbReference type="AlphaFoldDB" id="A0A6I8NR36"/>
<feature type="transmembrane region" description="Helical" evidence="7">
    <location>
        <begin position="133"/>
        <end position="151"/>
    </location>
</feature>
<dbReference type="GO" id="GO:0061617">
    <property type="term" value="C:MICOS complex"/>
    <property type="evidence" value="ECO:0000318"/>
    <property type="project" value="GO_Central"/>
</dbReference>
<evidence type="ECO:0000256" key="7">
    <source>
        <dbReference type="RuleBase" id="RU363021"/>
    </source>
</evidence>
<reference evidence="9" key="2">
    <citation type="submission" date="2025-08" db="UniProtKB">
        <authorList>
            <consortium name="Ensembl"/>
        </authorList>
    </citation>
    <scope>IDENTIFICATION</scope>
    <source>
        <strain evidence="9">Glennie</strain>
    </source>
</reference>
<keyword evidence="4 7" id="KW-1133">Transmembrane helix</keyword>
<reference evidence="9 10" key="1">
    <citation type="journal article" date="2008" name="Nature">
        <title>Genome analysis of the platypus reveals unique signatures of evolution.</title>
        <authorList>
            <person name="Warren W.C."/>
            <person name="Hillier L.W."/>
            <person name="Marshall Graves J.A."/>
            <person name="Birney E."/>
            <person name="Ponting C.P."/>
            <person name="Grutzner F."/>
            <person name="Belov K."/>
            <person name="Miller W."/>
            <person name="Clarke L."/>
            <person name="Chinwalla A.T."/>
            <person name="Yang S.P."/>
            <person name="Heger A."/>
            <person name="Locke D.P."/>
            <person name="Miethke P."/>
            <person name="Waters P.D."/>
            <person name="Veyrunes F."/>
            <person name="Fulton L."/>
            <person name="Fulton B."/>
            <person name="Graves T."/>
            <person name="Wallis J."/>
            <person name="Puente X.S."/>
            <person name="Lopez-Otin C."/>
            <person name="Ordonez G.R."/>
            <person name="Eichler E.E."/>
            <person name="Chen L."/>
            <person name="Cheng Z."/>
            <person name="Deakin J.E."/>
            <person name="Alsop A."/>
            <person name="Thompson K."/>
            <person name="Kirby P."/>
            <person name="Papenfuss A.T."/>
            <person name="Wakefield M.J."/>
            <person name="Olender T."/>
            <person name="Lancet D."/>
            <person name="Huttley G.A."/>
            <person name="Smit A.F."/>
            <person name="Pask A."/>
            <person name="Temple-Smith P."/>
            <person name="Batzer M.A."/>
            <person name="Walker J.A."/>
            <person name="Konkel M.K."/>
            <person name="Harris R.S."/>
            <person name="Whittington C.M."/>
            <person name="Wong E.S."/>
            <person name="Gemmell N.J."/>
            <person name="Buschiazzo E."/>
            <person name="Vargas Jentzsch I.M."/>
            <person name="Merkel A."/>
            <person name="Schmitz J."/>
            <person name="Zemann A."/>
            <person name="Churakov G."/>
            <person name="Kriegs J.O."/>
            <person name="Brosius J."/>
            <person name="Murchison E.P."/>
            <person name="Sachidanandam R."/>
            <person name="Smith C."/>
            <person name="Hannon G.J."/>
            <person name="Tsend-Ayush E."/>
            <person name="McMillan D."/>
            <person name="Attenborough R."/>
            <person name="Rens W."/>
            <person name="Ferguson-Smith M."/>
            <person name="Lefevre C.M."/>
            <person name="Sharp J.A."/>
            <person name="Nicholas K.R."/>
            <person name="Ray D.A."/>
            <person name="Kube M."/>
            <person name="Reinhardt R."/>
            <person name="Pringle T.H."/>
            <person name="Taylor J."/>
            <person name="Jones R.C."/>
            <person name="Nixon B."/>
            <person name="Dacheux J.L."/>
            <person name="Niwa H."/>
            <person name="Sekita Y."/>
            <person name="Huang X."/>
            <person name="Stark A."/>
            <person name="Kheradpour P."/>
            <person name="Kellis M."/>
            <person name="Flicek P."/>
            <person name="Chen Y."/>
            <person name="Webber C."/>
            <person name="Hardison R."/>
            <person name="Nelson J."/>
            <person name="Hallsworth-Pepin K."/>
            <person name="Delehaunty K."/>
            <person name="Markovic C."/>
            <person name="Minx P."/>
            <person name="Feng Y."/>
            <person name="Kremitzki C."/>
            <person name="Mitreva M."/>
            <person name="Glasscock J."/>
            <person name="Wylie T."/>
            <person name="Wohldmann P."/>
            <person name="Thiru P."/>
            <person name="Nhan M.N."/>
            <person name="Pohl C.S."/>
            <person name="Smith S.M."/>
            <person name="Hou S."/>
            <person name="Nefedov M."/>
            <person name="de Jong P.J."/>
            <person name="Renfree M.B."/>
            <person name="Mardis E.R."/>
            <person name="Wilson R.K."/>
        </authorList>
    </citation>
    <scope>NUCLEOTIDE SEQUENCE [LARGE SCALE GENOMIC DNA]</scope>
    <source>
        <strain evidence="9 10">Glennie</strain>
    </source>
</reference>
<dbReference type="GO" id="GO:0005576">
    <property type="term" value="C:extracellular region"/>
    <property type="evidence" value="ECO:0007669"/>
    <property type="project" value="Ensembl"/>
</dbReference>
<keyword evidence="6 7" id="KW-0472">Membrane</keyword>
<dbReference type="GO" id="GO:0005829">
    <property type="term" value="C:cytosol"/>
    <property type="evidence" value="ECO:0007669"/>
    <property type="project" value="Ensembl"/>
</dbReference>
<comment type="subunit">
    <text evidence="7">Component of the mitochondrial contact site and cristae organizing system (MICOS) complex.</text>
</comment>
<dbReference type="Ensembl" id="ENSOANT00000071511.1">
    <property type="protein sequence ID" value="ENSOANP00000043490.1"/>
    <property type="gene ID" value="ENSOANG00000014705.3"/>
</dbReference>
<evidence type="ECO:0000256" key="2">
    <source>
        <dbReference type="ARBA" id="ARBA00010904"/>
    </source>
</evidence>
<dbReference type="Bgee" id="ENSOANG00000014705">
    <property type="expression patterns" value="Expressed in heart and 8 other cell types or tissues"/>
</dbReference>
<organism evidence="9 10">
    <name type="scientific">Ornithorhynchus anatinus</name>
    <name type="common">Duckbill platypus</name>
    <dbReference type="NCBI Taxonomy" id="9258"/>
    <lineage>
        <taxon>Eukaryota</taxon>
        <taxon>Metazoa</taxon>
        <taxon>Chordata</taxon>
        <taxon>Craniata</taxon>
        <taxon>Vertebrata</taxon>
        <taxon>Euteleostomi</taxon>
        <taxon>Mammalia</taxon>
        <taxon>Monotremata</taxon>
        <taxon>Ornithorhynchidae</taxon>
        <taxon>Ornithorhynchus</taxon>
    </lineage>
</organism>
<name>A0A6I8NR36_ORNAN</name>
<dbReference type="GeneTree" id="ENSGT00530000063666"/>
<evidence type="ECO:0000256" key="4">
    <source>
        <dbReference type="ARBA" id="ARBA00022989"/>
    </source>
</evidence>
<dbReference type="InterPro" id="IPR019166">
    <property type="entry name" value="MIC26/MIC27"/>
</dbReference>
<evidence type="ECO:0000313" key="9">
    <source>
        <dbReference type="Ensembl" id="ENSOANP00000043490.1"/>
    </source>
</evidence>
<gene>
    <name evidence="9" type="primary">APOO</name>
</gene>
<evidence type="ECO:0000256" key="1">
    <source>
        <dbReference type="ARBA" id="ARBA00004325"/>
    </source>
</evidence>
<protein>
    <recommendedName>
        <fullName evidence="7">MICOS complex subunit</fullName>
    </recommendedName>
</protein>
<dbReference type="PANTHER" id="PTHR14564">
    <property type="entry name" value="MICOS COMPLEX SUBUNIT MIC26 / MIC27 FAMILY MEMBER"/>
    <property type="match status" value="1"/>
</dbReference>
<dbReference type="OMA" id="KVYASQK"/>
<proteinExistence type="inferred from homology"/>
<reference evidence="9" key="3">
    <citation type="submission" date="2025-09" db="UniProtKB">
        <authorList>
            <consortium name="Ensembl"/>
        </authorList>
    </citation>
    <scope>IDENTIFICATION</scope>
    <source>
        <strain evidence="9">Glennie</strain>
    </source>
</reference>
<dbReference type="Pfam" id="PF09769">
    <property type="entry name" value="ApoO"/>
    <property type="match status" value="1"/>
</dbReference>
<evidence type="ECO:0000313" key="10">
    <source>
        <dbReference type="Proteomes" id="UP000002279"/>
    </source>
</evidence>
<dbReference type="GO" id="GO:0000139">
    <property type="term" value="C:Golgi membrane"/>
    <property type="evidence" value="ECO:0007669"/>
    <property type="project" value="Ensembl"/>
</dbReference>
<comment type="subcellular location">
    <subcellularLocation>
        <location evidence="7">Mitochondrion inner membrane</location>
    </subcellularLocation>
    <subcellularLocation>
        <location evidence="1">Mitochondrion membrane</location>
    </subcellularLocation>
</comment>
<keyword evidence="3 7" id="KW-0812">Transmembrane</keyword>
<sequence>MKRNGPRLRIRWKLRRQDADTGTRKQVVRWSAGPASLSLLSFKVHAASKKETPPRVTLKLDELSVYSTPVGSPQHVENRQSPLEEYVSHVRHSAEPYTSWCQDVYCKTKPKVDIAVQQGKDGYEFLCNAPPGFYPRLGVIGFAGVVGLFLARGSRIKKLIYPLGFMGLGTSLYYPQQAITFAQISGEKLYDWGLRGYVTLEYFWKETLKKKPGKEAGEKGKTGEKNGPPAELGPK</sequence>
<dbReference type="GO" id="GO:0042407">
    <property type="term" value="P:cristae formation"/>
    <property type="evidence" value="ECO:0000318"/>
    <property type="project" value="GO_Central"/>
</dbReference>
<keyword evidence="10" id="KW-1185">Reference proteome</keyword>
<evidence type="ECO:0000256" key="3">
    <source>
        <dbReference type="ARBA" id="ARBA00022692"/>
    </source>
</evidence>
<dbReference type="InParanoid" id="A0A6I8NR36"/>
<dbReference type="Proteomes" id="UP000002279">
    <property type="component" value="Chromosome 15"/>
</dbReference>
<dbReference type="FunCoup" id="A0A6I8NR36">
    <property type="interactions" value="559"/>
</dbReference>
<keyword evidence="7" id="KW-0999">Mitochondrion inner membrane</keyword>
<feature type="region of interest" description="Disordered" evidence="8">
    <location>
        <begin position="212"/>
        <end position="235"/>
    </location>
</feature>
<dbReference type="GO" id="GO:0005789">
    <property type="term" value="C:endoplasmic reticulum membrane"/>
    <property type="evidence" value="ECO:0007669"/>
    <property type="project" value="Ensembl"/>
</dbReference>
<dbReference type="InterPro" id="IPR033182">
    <property type="entry name" value="MIC26/MIC27_animal"/>
</dbReference>
<evidence type="ECO:0000256" key="8">
    <source>
        <dbReference type="SAM" id="MobiDB-lite"/>
    </source>
</evidence>
<feature type="compositionally biased region" description="Basic and acidic residues" evidence="8">
    <location>
        <begin position="212"/>
        <end position="224"/>
    </location>
</feature>
<accession>A0A6I8NR36</accession>
<evidence type="ECO:0000256" key="6">
    <source>
        <dbReference type="ARBA" id="ARBA00023136"/>
    </source>
</evidence>
<evidence type="ECO:0000256" key="5">
    <source>
        <dbReference type="ARBA" id="ARBA00023128"/>
    </source>
</evidence>